<sequence>MTKLNDPLKRESRERRGVYSESNGQRQRSLPVADFLQKNSEIFAVIGIFAAVTTSVPRIVPDSTSAGTYAVVGGVSLFSLTGVILLDRISGEAGAASAEGKVLRSLWYTATGLSFLILASAVFQAVLSRQETAQPILDSIGAVLVGIAYFTIIRHYDIPTDGLHKSTQWAIEKSKYSSFIVLYWAVSAPEVELSLFQPPYFMAAVQASLWHGIGMMIMILLIMIIDGIWSELEEQMSQSYDRQG</sequence>
<dbReference type="EMBL" id="FNKQ01000001">
    <property type="protein sequence ID" value="SDQ18324.1"/>
    <property type="molecule type" value="Genomic_DNA"/>
</dbReference>
<feature type="region of interest" description="Disordered" evidence="1">
    <location>
        <begin position="1"/>
        <end position="25"/>
    </location>
</feature>
<feature type="transmembrane region" description="Helical" evidence="2">
    <location>
        <begin position="66"/>
        <end position="86"/>
    </location>
</feature>
<evidence type="ECO:0000313" key="3">
    <source>
        <dbReference type="EMBL" id="SDQ18324.1"/>
    </source>
</evidence>
<feature type="transmembrane region" description="Helical" evidence="2">
    <location>
        <begin position="208"/>
        <end position="229"/>
    </location>
</feature>
<organism evidence="3 4">
    <name type="scientific">Halopelagius longus</name>
    <dbReference type="NCBI Taxonomy" id="1236180"/>
    <lineage>
        <taxon>Archaea</taxon>
        <taxon>Methanobacteriati</taxon>
        <taxon>Methanobacteriota</taxon>
        <taxon>Stenosarchaea group</taxon>
        <taxon>Halobacteria</taxon>
        <taxon>Halobacteriales</taxon>
        <taxon>Haloferacaceae</taxon>
    </lineage>
</organism>
<dbReference type="Proteomes" id="UP000199289">
    <property type="component" value="Unassembled WGS sequence"/>
</dbReference>
<keyword evidence="2" id="KW-0472">Membrane</keyword>
<evidence type="ECO:0000256" key="1">
    <source>
        <dbReference type="SAM" id="MobiDB-lite"/>
    </source>
</evidence>
<gene>
    <name evidence="3" type="ORF">SAMN05216278_0827</name>
</gene>
<accession>A0A1H0YT16</accession>
<reference evidence="4" key="1">
    <citation type="submission" date="2016-10" db="EMBL/GenBank/DDBJ databases">
        <authorList>
            <person name="Varghese N."/>
            <person name="Submissions S."/>
        </authorList>
    </citation>
    <scope>NUCLEOTIDE SEQUENCE [LARGE SCALE GENOMIC DNA]</scope>
    <source>
        <strain evidence="4">CGMCC 1.12397</strain>
    </source>
</reference>
<keyword evidence="2" id="KW-1133">Transmembrane helix</keyword>
<proteinExistence type="predicted"/>
<keyword evidence="2" id="KW-0812">Transmembrane</keyword>
<feature type="transmembrane region" description="Helical" evidence="2">
    <location>
        <begin position="139"/>
        <end position="156"/>
    </location>
</feature>
<feature type="transmembrane region" description="Helical" evidence="2">
    <location>
        <begin position="106"/>
        <end position="127"/>
    </location>
</feature>
<evidence type="ECO:0000313" key="4">
    <source>
        <dbReference type="Proteomes" id="UP000199289"/>
    </source>
</evidence>
<dbReference type="RefSeq" id="WP_139172765.1">
    <property type="nucleotide sequence ID" value="NZ_FNKQ01000001.1"/>
</dbReference>
<feature type="transmembrane region" description="Helical" evidence="2">
    <location>
        <begin position="42"/>
        <end position="60"/>
    </location>
</feature>
<name>A0A1H0YT16_9EURY</name>
<dbReference type="AlphaFoldDB" id="A0A1H0YT16"/>
<protein>
    <submittedName>
        <fullName evidence="3">Uncharacterized protein</fullName>
    </submittedName>
</protein>
<evidence type="ECO:0000256" key="2">
    <source>
        <dbReference type="SAM" id="Phobius"/>
    </source>
</evidence>
<feature type="compositionally biased region" description="Basic and acidic residues" evidence="1">
    <location>
        <begin position="1"/>
        <end position="18"/>
    </location>
</feature>